<feature type="non-terminal residue" evidence="3">
    <location>
        <position position="1"/>
    </location>
</feature>
<comment type="caution">
    <text evidence="3">The sequence shown here is derived from an EMBL/GenBank/DDBJ whole genome shotgun (WGS) entry which is preliminary data.</text>
</comment>
<dbReference type="GO" id="GO:0016811">
    <property type="term" value="F:hydrolase activity, acting on carbon-nitrogen (but not peptide) bonds, in linear amides"/>
    <property type="evidence" value="ECO:0007669"/>
    <property type="project" value="TreeGrafter"/>
</dbReference>
<dbReference type="PANTHER" id="PTHR43674">
    <property type="entry name" value="NITRILASE C965.09-RELATED"/>
    <property type="match status" value="1"/>
</dbReference>
<dbReference type="EMBL" id="BART01035914">
    <property type="protein sequence ID" value="GAH06189.1"/>
    <property type="molecule type" value="Genomic_DNA"/>
</dbReference>
<protein>
    <recommendedName>
        <fullName evidence="2">CN hydrolase domain-containing protein</fullName>
    </recommendedName>
</protein>
<dbReference type="CDD" id="cd07197">
    <property type="entry name" value="nitrilase"/>
    <property type="match status" value="1"/>
</dbReference>
<accession>X1DMG3</accession>
<dbReference type="Pfam" id="PF00795">
    <property type="entry name" value="CN_hydrolase"/>
    <property type="match status" value="1"/>
</dbReference>
<evidence type="ECO:0000256" key="1">
    <source>
        <dbReference type="ARBA" id="ARBA00022801"/>
    </source>
</evidence>
<dbReference type="PROSITE" id="PS50263">
    <property type="entry name" value="CN_HYDROLASE"/>
    <property type="match status" value="1"/>
</dbReference>
<dbReference type="InterPro" id="IPR003010">
    <property type="entry name" value="C-N_Hydrolase"/>
</dbReference>
<proteinExistence type="predicted"/>
<gene>
    <name evidence="3" type="ORF">S01H4_60782</name>
</gene>
<reference evidence="3" key="1">
    <citation type="journal article" date="2014" name="Front. Microbiol.">
        <title>High frequency of phylogenetically diverse reductive dehalogenase-homologous genes in deep subseafloor sedimentary metagenomes.</title>
        <authorList>
            <person name="Kawai M."/>
            <person name="Futagami T."/>
            <person name="Toyoda A."/>
            <person name="Takaki Y."/>
            <person name="Nishi S."/>
            <person name="Hori S."/>
            <person name="Arai W."/>
            <person name="Tsubouchi T."/>
            <person name="Morono Y."/>
            <person name="Uchiyama I."/>
            <person name="Ito T."/>
            <person name="Fujiyama A."/>
            <person name="Inagaki F."/>
            <person name="Takami H."/>
        </authorList>
    </citation>
    <scope>NUCLEOTIDE SEQUENCE</scope>
    <source>
        <strain evidence="3">Expedition CK06-06</strain>
    </source>
</reference>
<evidence type="ECO:0000259" key="2">
    <source>
        <dbReference type="PROSITE" id="PS50263"/>
    </source>
</evidence>
<name>X1DMG3_9ZZZZ</name>
<feature type="non-terminal residue" evidence="3">
    <location>
        <position position="181"/>
    </location>
</feature>
<sequence>NNTSSFKVAEIIVSLVPAVAKKYGVYLVVGLAEQHPEIPGMLYNAAVLINPKGELVGVHHKMHIPGEEKHYFMPGSTCDTYKTDIGNIGMSICYDGQFPEFTRSLALKGAEILCMIWNMPSFSNPPELLEHITATRAAENRMFAVSCNCLGVQGKIDFFGHSVISDPVGNFLATAGTKETI</sequence>
<dbReference type="SUPFAM" id="SSF56317">
    <property type="entry name" value="Carbon-nitrogen hydrolase"/>
    <property type="match status" value="1"/>
</dbReference>
<organism evidence="3">
    <name type="scientific">marine sediment metagenome</name>
    <dbReference type="NCBI Taxonomy" id="412755"/>
    <lineage>
        <taxon>unclassified sequences</taxon>
        <taxon>metagenomes</taxon>
        <taxon>ecological metagenomes</taxon>
    </lineage>
</organism>
<dbReference type="InterPro" id="IPR050345">
    <property type="entry name" value="Aliph_Amidase/BUP"/>
</dbReference>
<evidence type="ECO:0000313" key="3">
    <source>
        <dbReference type="EMBL" id="GAH06189.1"/>
    </source>
</evidence>
<dbReference type="Gene3D" id="3.60.110.10">
    <property type="entry name" value="Carbon-nitrogen hydrolase"/>
    <property type="match status" value="1"/>
</dbReference>
<dbReference type="PANTHER" id="PTHR43674:SF2">
    <property type="entry name" value="BETA-UREIDOPROPIONASE"/>
    <property type="match status" value="1"/>
</dbReference>
<feature type="domain" description="CN hydrolase" evidence="2">
    <location>
        <begin position="1"/>
        <end position="181"/>
    </location>
</feature>
<keyword evidence="1" id="KW-0378">Hydrolase</keyword>
<dbReference type="AlphaFoldDB" id="X1DMG3"/>
<dbReference type="InterPro" id="IPR036526">
    <property type="entry name" value="C-N_Hydrolase_sf"/>
</dbReference>